<dbReference type="GO" id="GO:0005829">
    <property type="term" value="C:cytosol"/>
    <property type="evidence" value="ECO:0007669"/>
    <property type="project" value="TreeGrafter"/>
</dbReference>
<keyword evidence="1" id="KW-0805">Transcription regulation</keyword>
<evidence type="ECO:0000313" key="5">
    <source>
        <dbReference type="EMBL" id="CAA0122246.1"/>
    </source>
</evidence>
<evidence type="ECO:0000256" key="1">
    <source>
        <dbReference type="ARBA" id="ARBA00023015"/>
    </source>
</evidence>
<keyword evidence="2" id="KW-0238">DNA-binding</keyword>
<name>A0A5S9QV29_9GAMM</name>
<dbReference type="Gene3D" id="1.10.10.60">
    <property type="entry name" value="Homeodomain-like"/>
    <property type="match status" value="1"/>
</dbReference>
<dbReference type="InterPro" id="IPR018060">
    <property type="entry name" value="HTH_AraC"/>
</dbReference>
<dbReference type="PROSITE" id="PS01124">
    <property type="entry name" value="HTH_ARAC_FAMILY_2"/>
    <property type="match status" value="1"/>
</dbReference>
<dbReference type="RefSeq" id="WP_159287846.1">
    <property type="nucleotide sequence ID" value="NZ_CACSIM010000008.1"/>
</dbReference>
<dbReference type="InterPro" id="IPR032687">
    <property type="entry name" value="AraC-type_N"/>
</dbReference>
<dbReference type="PANTHER" id="PTHR47894">
    <property type="entry name" value="HTH-TYPE TRANSCRIPTIONAL REGULATOR GADX"/>
    <property type="match status" value="1"/>
</dbReference>
<evidence type="ECO:0000256" key="2">
    <source>
        <dbReference type="ARBA" id="ARBA00023125"/>
    </source>
</evidence>
<keyword evidence="3" id="KW-0804">Transcription</keyword>
<dbReference type="SMART" id="SM00342">
    <property type="entry name" value="HTH_ARAC"/>
    <property type="match status" value="1"/>
</dbReference>
<gene>
    <name evidence="5" type="ORF">KFEGEMFD_03965</name>
</gene>
<dbReference type="Proteomes" id="UP000439591">
    <property type="component" value="Unassembled WGS sequence"/>
</dbReference>
<sequence>MELLLDNHVGEKMLTHLHQTLINEYPKIVPCELALACNLPRVSWWTGGSPHPLQDFIDLFRYLTEDKAPEIGYFLTRQAQLTDLGMMGYAMMTAATVRDFVLVAGYSLDQFGFPVEVTVQTVGEGLVALVFSEHLYDKNYFDSFLEFSMALSWHYIEVILPPDKKFSPTKVCFSFSKNIKQKSKASVFYRSDIEYQSELNAIILPAEAFNAQLAVGTLSEIVSCSLQCNQILNNTRSRGRFHKMVERALIEAPHICKFSFIETAKYLEINGRSLRSHLESERANFREISLNVRMQLAQEYLKSTSFPIKHIAYILSYTEPNNFIRAFTKFTGVSPSKYRL</sequence>
<dbReference type="AlphaFoldDB" id="A0A5S9QV29"/>
<dbReference type="GO" id="GO:0000976">
    <property type="term" value="F:transcription cis-regulatory region binding"/>
    <property type="evidence" value="ECO:0007669"/>
    <property type="project" value="TreeGrafter"/>
</dbReference>
<evidence type="ECO:0000259" key="4">
    <source>
        <dbReference type="PROSITE" id="PS01124"/>
    </source>
</evidence>
<organism evidence="5 6">
    <name type="scientific">Zhongshania aliphaticivorans</name>
    <dbReference type="NCBI Taxonomy" id="1470434"/>
    <lineage>
        <taxon>Bacteria</taxon>
        <taxon>Pseudomonadati</taxon>
        <taxon>Pseudomonadota</taxon>
        <taxon>Gammaproteobacteria</taxon>
        <taxon>Cellvibrionales</taxon>
        <taxon>Spongiibacteraceae</taxon>
        <taxon>Zhongshania</taxon>
    </lineage>
</organism>
<accession>A0A5S9QV29</accession>
<dbReference type="Pfam" id="PF12833">
    <property type="entry name" value="HTH_18"/>
    <property type="match status" value="1"/>
</dbReference>
<dbReference type="PANTHER" id="PTHR47894:SF4">
    <property type="entry name" value="HTH-TYPE TRANSCRIPTIONAL REGULATOR GADX"/>
    <property type="match status" value="1"/>
</dbReference>
<proteinExistence type="predicted"/>
<evidence type="ECO:0000256" key="3">
    <source>
        <dbReference type="ARBA" id="ARBA00023163"/>
    </source>
</evidence>
<feature type="domain" description="HTH araC/xylS-type" evidence="4">
    <location>
        <begin position="239"/>
        <end position="340"/>
    </location>
</feature>
<dbReference type="SUPFAM" id="SSF46689">
    <property type="entry name" value="Homeodomain-like"/>
    <property type="match status" value="1"/>
</dbReference>
<protein>
    <submittedName>
        <fullName evidence="5">Putative HTH-type transcriptional regulator</fullName>
    </submittedName>
</protein>
<evidence type="ECO:0000313" key="6">
    <source>
        <dbReference type="Proteomes" id="UP000439591"/>
    </source>
</evidence>
<dbReference type="Pfam" id="PF12625">
    <property type="entry name" value="Arabinose_bd"/>
    <property type="match status" value="1"/>
</dbReference>
<dbReference type="GO" id="GO:0003700">
    <property type="term" value="F:DNA-binding transcription factor activity"/>
    <property type="evidence" value="ECO:0007669"/>
    <property type="project" value="InterPro"/>
</dbReference>
<reference evidence="5 6" key="1">
    <citation type="submission" date="2019-11" db="EMBL/GenBank/DDBJ databases">
        <authorList>
            <person name="Holert J."/>
        </authorList>
    </citation>
    <scope>NUCLEOTIDE SEQUENCE [LARGE SCALE GENOMIC DNA]</scope>
    <source>
        <strain evidence="5">BC3_2A</strain>
    </source>
</reference>
<dbReference type="InterPro" id="IPR009057">
    <property type="entry name" value="Homeodomain-like_sf"/>
</dbReference>
<dbReference type="EMBL" id="CACSIM010000008">
    <property type="protein sequence ID" value="CAA0122246.1"/>
    <property type="molecule type" value="Genomic_DNA"/>
</dbReference>